<proteinExistence type="predicted"/>
<dbReference type="AlphaFoldDB" id="A0AAV2E8Y8"/>
<keyword evidence="3" id="KW-1185">Reference proteome</keyword>
<feature type="compositionally biased region" description="Basic and acidic residues" evidence="1">
    <location>
        <begin position="114"/>
        <end position="125"/>
    </location>
</feature>
<organism evidence="2 3">
    <name type="scientific">Linum trigynum</name>
    <dbReference type="NCBI Taxonomy" id="586398"/>
    <lineage>
        <taxon>Eukaryota</taxon>
        <taxon>Viridiplantae</taxon>
        <taxon>Streptophyta</taxon>
        <taxon>Embryophyta</taxon>
        <taxon>Tracheophyta</taxon>
        <taxon>Spermatophyta</taxon>
        <taxon>Magnoliopsida</taxon>
        <taxon>eudicotyledons</taxon>
        <taxon>Gunneridae</taxon>
        <taxon>Pentapetalae</taxon>
        <taxon>rosids</taxon>
        <taxon>fabids</taxon>
        <taxon>Malpighiales</taxon>
        <taxon>Linaceae</taxon>
        <taxon>Linum</taxon>
    </lineage>
</organism>
<feature type="compositionally biased region" description="Low complexity" evidence="1">
    <location>
        <begin position="71"/>
        <end position="80"/>
    </location>
</feature>
<reference evidence="2 3" key="1">
    <citation type="submission" date="2024-04" db="EMBL/GenBank/DDBJ databases">
        <authorList>
            <person name="Fracassetti M."/>
        </authorList>
    </citation>
    <scope>NUCLEOTIDE SEQUENCE [LARGE SCALE GENOMIC DNA]</scope>
</reference>
<name>A0AAV2E8Y8_9ROSI</name>
<gene>
    <name evidence="2" type="ORF">LTRI10_LOCUS23708</name>
</gene>
<accession>A0AAV2E8Y8</accession>
<feature type="region of interest" description="Disordered" evidence="1">
    <location>
        <begin position="70"/>
        <end position="148"/>
    </location>
</feature>
<evidence type="ECO:0000313" key="2">
    <source>
        <dbReference type="EMBL" id="CAL1382381.1"/>
    </source>
</evidence>
<dbReference type="EMBL" id="OZ034817">
    <property type="protein sequence ID" value="CAL1382381.1"/>
    <property type="molecule type" value="Genomic_DNA"/>
</dbReference>
<feature type="compositionally biased region" description="Basic and acidic residues" evidence="1">
    <location>
        <begin position="82"/>
        <end position="100"/>
    </location>
</feature>
<evidence type="ECO:0000256" key="1">
    <source>
        <dbReference type="SAM" id="MobiDB-lite"/>
    </source>
</evidence>
<sequence>MSFYPTFVSNVAVWDIAFRHLHLIHNKGKSGLGHICLPKYLGEKLYGEEDDNRSFYGVSRSVWINLEAAGKRSTWQSSKQQKQKEMSKKTPPMKHTDASTRRSLQIGDSIYQAKHREDKKSEGRSPRGFMVAKSSKLQRVSRRKEEKD</sequence>
<evidence type="ECO:0000313" key="3">
    <source>
        <dbReference type="Proteomes" id="UP001497516"/>
    </source>
</evidence>
<dbReference type="Proteomes" id="UP001497516">
    <property type="component" value="Chromosome 4"/>
</dbReference>
<protein>
    <submittedName>
        <fullName evidence="2">Uncharacterized protein</fullName>
    </submittedName>
</protein>